<dbReference type="GO" id="GO:0005886">
    <property type="term" value="C:plasma membrane"/>
    <property type="evidence" value="ECO:0007669"/>
    <property type="project" value="UniProtKB-SubCell"/>
</dbReference>
<evidence type="ECO:0000256" key="2">
    <source>
        <dbReference type="ARBA" id="ARBA00022475"/>
    </source>
</evidence>
<gene>
    <name evidence="9" type="ORF">H8D24_03465</name>
</gene>
<evidence type="ECO:0000256" key="3">
    <source>
        <dbReference type="ARBA" id="ARBA00022519"/>
    </source>
</evidence>
<evidence type="ECO:0000256" key="6">
    <source>
        <dbReference type="ARBA" id="ARBA00023136"/>
    </source>
</evidence>
<evidence type="ECO:0000256" key="5">
    <source>
        <dbReference type="ARBA" id="ARBA00022989"/>
    </source>
</evidence>
<name>A0A8J6TQ45_9GAMM</name>
<dbReference type="Pfam" id="PF02470">
    <property type="entry name" value="MlaD"/>
    <property type="match status" value="3"/>
</dbReference>
<dbReference type="PANTHER" id="PTHR30462">
    <property type="entry name" value="INTERMEMBRANE TRANSPORT PROTEIN PQIB-RELATED"/>
    <property type="match status" value="1"/>
</dbReference>
<reference evidence="9 10" key="1">
    <citation type="submission" date="2020-08" db="EMBL/GenBank/DDBJ databases">
        <title>Bridging the membrane lipid divide: bacteria of the FCB group superphylum have the potential to synthesize archaeal ether lipids.</title>
        <authorList>
            <person name="Villanueva L."/>
            <person name="Von Meijenfeldt F.A.B."/>
            <person name="Westbye A.B."/>
            <person name="Yadav S."/>
            <person name="Hopmans E.C."/>
            <person name="Dutilh B.E."/>
            <person name="Sinninghe Damste J.S."/>
        </authorList>
    </citation>
    <scope>NUCLEOTIDE SEQUENCE [LARGE SCALE GENOMIC DNA]</scope>
    <source>
        <strain evidence="9">NIOZ-UU100</strain>
    </source>
</reference>
<keyword evidence="2" id="KW-1003">Cell membrane</keyword>
<comment type="caution">
    <text evidence="9">The sequence shown here is derived from an EMBL/GenBank/DDBJ whole genome shotgun (WGS) entry which is preliminary data.</text>
</comment>
<proteinExistence type="predicted"/>
<dbReference type="InterPro" id="IPR051800">
    <property type="entry name" value="PqiA-PqiB_transport"/>
</dbReference>
<dbReference type="Proteomes" id="UP000654401">
    <property type="component" value="Unassembled WGS sequence"/>
</dbReference>
<sequence length="565" mass="62127">MTEEEKQKLFDDIPDALLERRRGFSIIWVIPLIVVLMAGWLTVTTISEYGPEISITFQNGDGLEVGKTRIRYKNIEVGIVEHVRFSDDKREVIVEARMDKGTKSFLGSGAKFWIVRPQISLREVSALGTLFSGSYIALIPGDGSPQEEFAGLEQPPISTAETSGRKFVLRTANLNSIEAGTPVYFRGIHVGDVLSYKLADDNSILVHIFISSPYHRKVDQNSYFWNVGETKLTLSADGLQLKTDSLETLLYGGIAFDSPDSADTSAPADDGGLFILYENKDSASRQRGTKKTSYVTYFDRSIRGLKIGAPVEFKGIRIGSVADIRMEIDSKESTILIPVLVDIDAEIVANIVRVNGSTSPEVTMDFLMNSGLRARLSVDSYLTGQLFIDMVLDPESNAHVVGYNEQYPEIPTLSSATVDDVVSAIAAILKKIQGLPIEDIGQELLETAQGTNRLVNSSEIQTVGSSLQHTLASLDELSIRLRSNSKSMESDVVKTSAMIRSVLQQTETTIKLMNNILDPGSPVQYQLNEMTTELTAAARSMRDFIEYLERNPQVLIHGQGGIASP</sequence>
<dbReference type="AlphaFoldDB" id="A0A8J6TQ45"/>
<evidence type="ECO:0000313" key="9">
    <source>
        <dbReference type="EMBL" id="MBC8519451.1"/>
    </source>
</evidence>
<keyword evidence="5 7" id="KW-1133">Transmembrane helix</keyword>
<evidence type="ECO:0000313" key="10">
    <source>
        <dbReference type="Proteomes" id="UP000654401"/>
    </source>
</evidence>
<feature type="transmembrane region" description="Helical" evidence="7">
    <location>
        <begin position="23"/>
        <end position="43"/>
    </location>
</feature>
<accession>A0A8J6TQ45</accession>
<comment type="subcellular location">
    <subcellularLocation>
        <location evidence="1">Cell inner membrane</location>
    </subcellularLocation>
</comment>
<dbReference type="PANTHER" id="PTHR30462:SF0">
    <property type="entry name" value="INTERMEMBRANE TRANSPORT PROTEIN YEBT"/>
    <property type="match status" value="1"/>
</dbReference>
<evidence type="ECO:0000256" key="7">
    <source>
        <dbReference type="SAM" id="Phobius"/>
    </source>
</evidence>
<keyword evidence="6 7" id="KW-0472">Membrane</keyword>
<evidence type="ECO:0000256" key="1">
    <source>
        <dbReference type="ARBA" id="ARBA00004533"/>
    </source>
</evidence>
<feature type="domain" description="Mce/MlaD" evidence="8">
    <location>
        <begin position="164"/>
        <end position="223"/>
    </location>
</feature>
<dbReference type="InterPro" id="IPR003399">
    <property type="entry name" value="Mce/MlaD"/>
</dbReference>
<feature type="domain" description="Mce/MlaD" evidence="8">
    <location>
        <begin position="291"/>
        <end position="390"/>
    </location>
</feature>
<feature type="domain" description="Mce/MlaD" evidence="8">
    <location>
        <begin position="50"/>
        <end position="141"/>
    </location>
</feature>
<protein>
    <submittedName>
        <fullName evidence="9">MCE family protein</fullName>
    </submittedName>
</protein>
<evidence type="ECO:0000259" key="8">
    <source>
        <dbReference type="Pfam" id="PF02470"/>
    </source>
</evidence>
<evidence type="ECO:0000256" key="4">
    <source>
        <dbReference type="ARBA" id="ARBA00022692"/>
    </source>
</evidence>
<dbReference type="EMBL" id="JACNFK010000023">
    <property type="protein sequence ID" value="MBC8519451.1"/>
    <property type="molecule type" value="Genomic_DNA"/>
</dbReference>
<keyword evidence="3" id="KW-0997">Cell inner membrane</keyword>
<keyword evidence="4 7" id="KW-0812">Transmembrane</keyword>
<organism evidence="9 10">
    <name type="scientific">Candidatus Thiopontia autotrophica</name>
    <dbReference type="NCBI Taxonomy" id="2841688"/>
    <lineage>
        <taxon>Bacteria</taxon>
        <taxon>Pseudomonadati</taxon>
        <taxon>Pseudomonadota</taxon>
        <taxon>Gammaproteobacteria</taxon>
        <taxon>Candidatus Thiopontia</taxon>
    </lineage>
</organism>